<keyword evidence="1" id="KW-0175">Coiled coil</keyword>
<organism evidence="3 4">
    <name type="scientific">Tritrichomonas musculus</name>
    <dbReference type="NCBI Taxonomy" id="1915356"/>
    <lineage>
        <taxon>Eukaryota</taxon>
        <taxon>Metamonada</taxon>
        <taxon>Parabasalia</taxon>
        <taxon>Tritrichomonadida</taxon>
        <taxon>Tritrichomonadidae</taxon>
        <taxon>Tritrichomonas</taxon>
    </lineage>
</organism>
<accession>A0ABR2KMP0</accession>
<feature type="region of interest" description="Disordered" evidence="2">
    <location>
        <begin position="1"/>
        <end position="27"/>
    </location>
</feature>
<dbReference type="Proteomes" id="UP001470230">
    <property type="component" value="Unassembled WGS sequence"/>
</dbReference>
<gene>
    <name evidence="3" type="ORF">M9Y10_029318</name>
</gene>
<evidence type="ECO:0000313" key="4">
    <source>
        <dbReference type="Proteomes" id="UP001470230"/>
    </source>
</evidence>
<reference evidence="3 4" key="1">
    <citation type="submission" date="2024-04" db="EMBL/GenBank/DDBJ databases">
        <title>Tritrichomonas musculus Genome.</title>
        <authorList>
            <person name="Alves-Ferreira E."/>
            <person name="Grigg M."/>
            <person name="Lorenzi H."/>
            <person name="Galac M."/>
        </authorList>
    </citation>
    <scope>NUCLEOTIDE SEQUENCE [LARGE SCALE GENOMIC DNA]</scope>
    <source>
        <strain evidence="3 4">EAF2021</strain>
    </source>
</reference>
<feature type="coiled-coil region" evidence="1">
    <location>
        <begin position="53"/>
        <end position="94"/>
    </location>
</feature>
<evidence type="ECO:0000256" key="2">
    <source>
        <dbReference type="SAM" id="MobiDB-lite"/>
    </source>
</evidence>
<keyword evidence="4" id="KW-1185">Reference proteome</keyword>
<sequence>MASTPLKTPTQKRQVPGQRNTADSSSAEVFTPVFDDSNWSEVICSKADQYAKLIAAQKMNNHYKAKIEKLKREIENLNRQGESTLSLLENIKQDLISQNEYFLNVLQSYPPTELMEQQILILKNIKEKYTLKITDDKPFRDLGILKKSDDLSKLPKRLKQLLSKITKQKSAPFITSYSGVSFYDSSMKESSLRRRYHVLKQTTEGSIRKAESERDNMKNEITELKERIQNLKAYQSFRRSKKITLD</sequence>
<name>A0ABR2KMP0_9EUKA</name>
<feature type="coiled-coil region" evidence="1">
    <location>
        <begin position="200"/>
        <end position="234"/>
    </location>
</feature>
<protein>
    <submittedName>
        <fullName evidence="3">Uncharacterized protein</fullName>
    </submittedName>
</protein>
<evidence type="ECO:0000313" key="3">
    <source>
        <dbReference type="EMBL" id="KAK8892096.1"/>
    </source>
</evidence>
<proteinExistence type="predicted"/>
<dbReference type="EMBL" id="JAPFFF010000004">
    <property type="protein sequence ID" value="KAK8892096.1"/>
    <property type="molecule type" value="Genomic_DNA"/>
</dbReference>
<comment type="caution">
    <text evidence="3">The sequence shown here is derived from an EMBL/GenBank/DDBJ whole genome shotgun (WGS) entry which is preliminary data.</text>
</comment>
<evidence type="ECO:0000256" key="1">
    <source>
        <dbReference type="SAM" id="Coils"/>
    </source>
</evidence>